<evidence type="ECO:0000313" key="4">
    <source>
        <dbReference type="EMBL" id="KAF9471327.1"/>
    </source>
</evidence>
<feature type="domain" description="Stalled ribosome sensor GCN1-like N-terminal" evidence="3">
    <location>
        <begin position="12"/>
        <end position="100"/>
    </location>
</feature>
<feature type="domain" description="Gcn1 N-terminal" evidence="2">
    <location>
        <begin position="127"/>
        <end position="352"/>
    </location>
</feature>
<organism evidence="4 5">
    <name type="scientific">Pholiota conissans</name>
    <dbReference type="NCBI Taxonomy" id="109636"/>
    <lineage>
        <taxon>Eukaryota</taxon>
        <taxon>Fungi</taxon>
        <taxon>Dikarya</taxon>
        <taxon>Basidiomycota</taxon>
        <taxon>Agaricomycotina</taxon>
        <taxon>Agaricomycetes</taxon>
        <taxon>Agaricomycetidae</taxon>
        <taxon>Agaricales</taxon>
        <taxon>Agaricineae</taxon>
        <taxon>Strophariaceae</taxon>
        <taxon>Pholiota</taxon>
    </lineage>
</organism>
<dbReference type="Pfam" id="PF24993">
    <property type="entry name" value="GNC1_N"/>
    <property type="match status" value="1"/>
</dbReference>
<protein>
    <submittedName>
        <fullName evidence="4">Uncharacterized protein</fullName>
    </submittedName>
</protein>
<keyword evidence="5" id="KW-1185">Reference proteome</keyword>
<accession>A0A9P5YLG8</accession>
<dbReference type="PANTHER" id="PTHR23346">
    <property type="entry name" value="TRANSLATIONAL ACTIVATOR GCN1-RELATED"/>
    <property type="match status" value="1"/>
</dbReference>
<evidence type="ECO:0000256" key="1">
    <source>
        <dbReference type="ARBA" id="ARBA00022737"/>
    </source>
</evidence>
<dbReference type="AlphaFoldDB" id="A0A9P5YLG8"/>
<dbReference type="OrthoDB" id="5148094at2759"/>
<dbReference type="PANTHER" id="PTHR23346:SF7">
    <property type="entry name" value="STALLED RIBOSOME SENSOR GCN1"/>
    <property type="match status" value="1"/>
</dbReference>
<dbReference type="InterPro" id="IPR022716">
    <property type="entry name" value="Gcn1_N"/>
</dbReference>
<dbReference type="InterPro" id="IPR016024">
    <property type="entry name" value="ARM-type_fold"/>
</dbReference>
<gene>
    <name evidence="4" type="ORF">BDN70DRAFT_939027</name>
</gene>
<dbReference type="GO" id="GO:0019887">
    <property type="term" value="F:protein kinase regulator activity"/>
    <property type="evidence" value="ECO:0007669"/>
    <property type="project" value="TreeGrafter"/>
</dbReference>
<evidence type="ECO:0000259" key="2">
    <source>
        <dbReference type="Pfam" id="PF12074"/>
    </source>
</evidence>
<dbReference type="SUPFAM" id="SSF48371">
    <property type="entry name" value="ARM repeat"/>
    <property type="match status" value="1"/>
</dbReference>
<reference evidence="4" key="1">
    <citation type="submission" date="2020-11" db="EMBL/GenBank/DDBJ databases">
        <authorList>
            <consortium name="DOE Joint Genome Institute"/>
            <person name="Ahrendt S."/>
            <person name="Riley R."/>
            <person name="Andreopoulos W."/>
            <person name="Labutti K."/>
            <person name="Pangilinan J."/>
            <person name="Ruiz-Duenas F.J."/>
            <person name="Barrasa J.M."/>
            <person name="Sanchez-Garcia M."/>
            <person name="Camarero S."/>
            <person name="Miyauchi S."/>
            <person name="Serrano A."/>
            <person name="Linde D."/>
            <person name="Babiker R."/>
            <person name="Drula E."/>
            <person name="Ayuso-Fernandez I."/>
            <person name="Pacheco R."/>
            <person name="Padilla G."/>
            <person name="Ferreira P."/>
            <person name="Barriuso J."/>
            <person name="Kellner H."/>
            <person name="Castanera R."/>
            <person name="Alfaro M."/>
            <person name="Ramirez L."/>
            <person name="Pisabarro A.G."/>
            <person name="Kuo A."/>
            <person name="Tritt A."/>
            <person name="Lipzen A."/>
            <person name="He G."/>
            <person name="Yan M."/>
            <person name="Ng V."/>
            <person name="Cullen D."/>
            <person name="Martin F."/>
            <person name="Rosso M.-N."/>
            <person name="Henrissat B."/>
            <person name="Hibbett D."/>
            <person name="Martinez A.T."/>
            <person name="Grigoriev I.V."/>
        </authorList>
    </citation>
    <scope>NUCLEOTIDE SEQUENCE</scope>
    <source>
        <strain evidence="4">CIRM-BRFM 674</strain>
    </source>
</reference>
<evidence type="ECO:0000313" key="5">
    <source>
        <dbReference type="Proteomes" id="UP000807469"/>
    </source>
</evidence>
<dbReference type="EMBL" id="MU155709">
    <property type="protein sequence ID" value="KAF9471327.1"/>
    <property type="molecule type" value="Genomic_DNA"/>
</dbReference>
<evidence type="ECO:0000259" key="3">
    <source>
        <dbReference type="Pfam" id="PF24993"/>
    </source>
</evidence>
<dbReference type="GO" id="GO:0005829">
    <property type="term" value="C:cytosol"/>
    <property type="evidence" value="ECO:0007669"/>
    <property type="project" value="TreeGrafter"/>
</dbReference>
<dbReference type="GO" id="GO:0034198">
    <property type="term" value="P:cellular response to amino acid starvation"/>
    <property type="evidence" value="ECO:0007669"/>
    <property type="project" value="TreeGrafter"/>
</dbReference>
<proteinExistence type="predicted"/>
<name>A0A9P5YLG8_9AGAR</name>
<keyword evidence="1" id="KW-0677">Repeat</keyword>
<comment type="caution">
    <text evidence="4">The sequence shown here is derived from an EMBL/GenBank/DDBJ whole genome shotgun (WGS) entry which is preliminary data.</text>
</comment>
<dbReference type="GO" id="GO:0006417">
    <property type="term" value="P:regulation of translation"/>
    <property type="evidence" value="ECO:0007669"/>
    <property type="project" value="TreeGrafter"/>
</dbReference>
<dbReference type="Proteomes" id="UP000807469">
    <property type="component" value="Unassembled WGS sequence"/>
</dbReference>
<dbReference type="Pfam" id="PF12074">
    <property type="entry name" value="Gcn1_N"/>
    <property type="match status" value="1"/>
</dbReference>
<sequence>MEELFFVIKFIDDFQRLISTFITIDNFTKTIAPTIEKALLRSPEYSLPVVTQFFSAYTHPLALDSFQKLLTQIISSAKLSNPTVRTNSVDFFKVLISCSDPADPHNLARVAVPELVSLPNSGKSAGPDHRVALYTMLASVTPTAGVSLPVIQAITTLIAKEPHEVLQRFWQRLWCLMSSSSSERARFQLIRFNSSKEMNSPKIAVRKSFVGLAGSIFTNDQMLLETENGLALAKALLPSFETCLKNVSSNPLNASGGPFEDYVALGVLLDAAISQNSAISVITTTSAKQSFLLWDKAYQKVTSEEDERWLLRAADVALQYFSHDLAKNETLRSQLGHVYVHLAIESLHPEIR</sequence>
<dbReference type="InterPro" id="IPR056810">
    <property type="entry name" value="GNC1-like_N"/>
</dbReference>